<proteinExistence type="inferred from homology"/>
<dbReference type="Gene3D" id="1.10.3130.10">
    <property type="entry name" value="serine acetyltransferase, domain 1"/>
    <property type="match status" value="1"/>
</dbReference>
<organism evidence="7 8">
    <name type="scientific">Candidatus Ornithospirochaeta stercoripullorum</name>
    <dbReference type="NCBI Taxonomy" id="2840899"/>
    <lineage>
        <taxon>Bacteria</taxon>
        <taxon>Pseudomonadati</taxon>
        <taxon>Spirochaetota</taxon>
        <taxon>Spirochaetia</taxon>
        <taxon>Spirochaetales</taxon>
        <taxon>Spirochaetaceae</taxon>
        <taxon>Spirochaetaceae incertae sedis</taxon>
        <taxon>Candidatus Ornithospirochaeta</taxon>
    </lineage>
</organism>
<dbReference type="InterPro" id="IPR001451">
    <property type="entry name" value="Hexapep"/>
</dbReference>
<dbReference type="GO" id="GO:0009001">
    <property type="term" value="F:serine O-acetyltransferase activity"/>
    <property type="evidence" value="ECO:0007669"/>
    <property type="project" value="UniProtKB-EC"/>
</dbReference>
<dbReference type="CDD" id="cd03354">
    <property type="entry name" value="LbH_SAT"/>
    <property type="match status" value="1"/>
</dbReference>
<dbReference type="Pfam" id="PF00132">
    <property type="entry name" value="Hexapep"/>
    <property type="match status" value="1"/>
</dbReference>
<dbReference type="InterPro" id="IPR011004">
    <property type="entry name" value="Trimer_LpxA-like_sf"/>
</dbReference>
<dbReference type="NCBIfam" id="NF041874">
    <property type="entry name" value="EPS_EpsC"/>
    <property type="match status" value="1"/>
</dbReference>
<evidence type="ECO:0000256" key="6">
    <source>
        <dbReference type="ARBA" id="ARBA00049486"/>
    </source>
</evidence>
<keyword evidence="4" id="KW-0808">Transferase</keyword>
<dbReference type="InterPro" id="IPR045304">
    <property type="entry name" value="LbH_SAT"/>
</dbReference>
<sequence length="291" mass="32090">MYDPSKFVDPFIDSFARMHRSFGKQDSALPRMEDIETLNSTLLQLFFPGHLGTGTAKSLKNVVQYLMENAMRLIFDSITLALNYEHPDTSGEDCEKEAEKLCDKIGEALPEIRRILKTDAMAGYEGDPASISPHEVILCYPYMKAVTVYRIAHLMHTLNIPLVPRMMSEAVHSATGIDIHPGAIIGESFFIDHGTGVSIGETSVIGNHVKLYHGVTLGALSYSNHGKEVQGKKRHPTIEDGTKIYANATILGNITIGRESTIYSGTLITEDIPPFSIVRTANTEITVESKH</sequence>
<dbReference type="InterPro" id="IPR042122">
    <property type="entry name" value="Ser_AcTrfase_N_sf"/>
</dbReference>
<accession>A0A9D9H425</accession>
<reference evidence="7" key="1">
    <citation type="submission" date="2020-10" db="EMBL/GenBank/DDBJ databases">
        <authorList>
            <person name="Gilroy R."/>
        </authorList>
    </citation>
    <scope>NUCLEOTIDE SEQUENCE</scope>
    <source>
        <strain evidence="7">7293</strain>
    </source>
</reference>
<dbReference type="SUPFAM" id="SSF51161">
    <property type="entry name" value="Trimeric LpxA-like enzymes"/>
    <property type="match status" value="1"/>
</dbReference>
<keyword evidence="3" id="KW-0028">Amino-acid biosynthesis</keyword>
<evidence type="ECO:0000256" key="1">
    <source>
        <dbReference type="ARBA" id="ARBA00007274"/>
    </source>
</evidence>
<evidence type="ECO:0000256" key="3">
    <source>
        <dbReference type="ARBA" id="ARBA00022605"/>
    </source>
</evidence>
<dbReference type="GO" id="GO:0008652">
    <property type="term" value="P:amino acid biosynthetic process"/>
    <property type="evidence" value="ECO:0007669"/>
    <property type="project" value="UniProtKB-KW"/>
</dbReference>
<dbReference type="Gene3D" id="2.160.10.10">
    <property type="entry name" value="Hexapeptide repeat proteins"/>
    <property type="match status" value="1"/>
</dbReference>
<evidence type="ECO:0000256" key="5">
    <source>
        <dbReference type="ARBA" id="ARBA00023315"/>
    </source>
</evidence>
<evidence type="ECO:0000313" key="8">
    <source>
        <dbReference type="Proteomes" id="UP000823615"/>
    </source>
</evidence>
<gene>
    <name evidence="7" type="ORF">IAA97_01555</name>
</gene>
<dbReference type="EMBL" id="JADIMT010000027">
    <property type="protein sequence ID" value="MBO8435651.1"/>
    <property type="molecule type" value="Genomic_DNA"/>
</dbReference>
<keyword evidence="5" id="KW-0012">Acyltransferase</keyword>
<reference evidence="7" key="2">
    <citation type="journal article" date="2021" name="PeerJ">
        <title>Extensive microbial diversity within the chicken gut microbiome revealed by metagenomics and culture.</title>
        <authorList>
            <person name="Gilroy R."/>
            <person name="Ravi A."/>
            <person name="Getino M."/>
            <person name="Pursley I."/>
            <person name="Horton D.L."/>
            <person name="Alikhan N.F."/>
            <person name="Baker D."/>
            <person name="Gharbi K."/>
            <person name="Hall N."/>
            <person name="Watson M."/>
            <person name="Adriaenssens E.M."/>
            <person name="Foster-Nyarko E."/>
            <person name="Jarju S."/>
            <person name="Secka A."/>
            <person name="Antonio M."/>
            <person name="Oren A."/>
            <person name="Chaudhuri R.R."/>
            <person name="La Ragione R."/>
            <person name="Hildebrand F."/>
            <person name="Pallen M.J."/>
        </authorList>
    </citation>
    <scope>NUCLEOTIDE SEQUENCE</scope>
    <source>
        <strain evidence="7">7293</strain>
    </source>
</reference>
<dbReference type="AlphaFoldDB" id="A0A9D9H425"/>
<dbReference type="Proteomes" id="UP000823615">
    <property type="component" value="Unassembled WGS sequence"/>
</dbReference>
<evidence type="ECO:0000256" key="4">
    <source>
        <dbReference type="ARBA" id="ARBA00022679"/>
    </source>
</evidence>
<protein>
    <recommendedName>
        <fullName evidence="2">serine O-acetyltransferase</fullName>
        <ecNumber evidence="2">2.3.1.30</ecNumber>
    </recommendedName>
</protein>
<evidence type="ECO:0000313" key="7">
    <source>
        <dbReference type="EMBL" id="MBO8435651.1"/>
    </source>
</evidence>
<comment type="catalytic activity">
    <reaction evidence="6">
        <text>L-serine + acetyl-CoA = O-acetyl-L-serine + CoA</text>
        <dbReference type="Rhea" id="RHEA:24560"/>
        <dbReference type="ChEBI" id="CHEBI:33384"/>
        <dbReference type="ChEBI" id="CHEBI:57287"/>
        <dbReference type="ChEBI" id="CHEBI:57288"/>
        <dbReference type="ChEBI" id="CHEBI:58340"/>
        <dbReference type="EC" id="2.3.1.30"/>
    </reaction>
</comment>
<comment type="similarity">
    <text evidence="1">Belongs to the transferase hexapeptide repeat family.</text>
</comment>
<comment type="caution">
    <text evidence="7">The sequence shown here is derived from an EMBL/GenBank/DDBJ whole genome shotgun (WGS) entry which is preliminary data.</text>
</comment>
<evidence type="ECO:0000256" key="2">
    <source>
        <dbReference type="ARBA" id="ARBA00013266"/>
    </source>
</evidence>
<dbReference type="InterPro" id="IPR053376">
    <property type="entry name" value="Serine_acetyltransferase"/>
</dbReference>
<dbReference type="PANTHER" id="PTHR42811">
    <property type="entry name" value="SERINE ACETYLTRANSFERASE"/>
    <property type="match status" value="1"/>
</dbReference>
<dbReference type="EC" id="2.3.1.30" evidence="2"/>
<name>A0A9D9H425_9SPIO</name>